<gene>
    <name evidence="1" type="ORF">QAD02_006693</name>
</gene>
<organism evidence="1 2">
    <name type="scientific">Eretmocerus hayati</name>
    <dbReference type="NCBI Taxonomy" id="131215"/>
    <lineage>
        <taxon>Eukaryota</taxon>
        <taxon>Metazoa</taxon>
        <taxon>Ecdysozoa</taxon>
        <taxon>Arthropoda</taxon>
        <taxon>Hexapoda</taxon>
        <taxon>Insecta</taxon>
        <taxon>Pterygota</taxon>
        <taxon>Neoptera</taxon>
        <taxon>Endopterygota</taxon>
        <taxon>Hymenoptera</taxon>
        <taxon>Apocrita</taxon>
        <taxon>Proctotrupomorpha</taxon>
        <taxon>Chalcidoidea</taxon>
        <taxon>Aphelinidae</taxon>
        <taxon>Aphelininae</taxon>
        <taxon>Eretmocerus</taxon>
    </lineage>
</organism>
<reference evidence="1" key="1">
    <citation type="submission" date="2023-04" db="EMBL/GenBank/DDBJ databases">
        <title>A chromosome-level genome assembly of the parasitoid wasp Eretmocerus hayati.</title>
        <authorList>
            <person name="Zhong Y."/>
            <person name="Liu S."/>
            <person name="Liu Y."/>
        </authorList>
    </citation>
    <scope>NUCLEOTIDE SEQUENCE</scope>
    <source>
        <strain evidence="1">ZJU_SS_LIU_2023</strain>
    </source>
</reference>
<evidence type="ECO:0000313" key="1">
    <source>
        <dbReference type="EMBL" id="KAJ8665031.1"/>
    </source>
</evidence>
<protein>
    <submittedName>
        <fullName evidence="1">Uncharacterized protein</fullName>
    </submittedName>
</protein>
<name>A0ACC2N1Y2_9HYME</name>
<comment type="caution">
    <text evidence="1">The sequence shown here is derived from an EMBL/GenBank/DDBJ whole genome shotgun (WGS) entry which is preliminary data.</text>
</comment>
<sequence length="483" mass="56134">MNQPKSIGRLIGARLYISGYIYTKNHSDKRRRTHWECTRCRKKVESEKCRARAMTLESPEGKPIVLRGPKESKHNHESTRAEVEEAEALAKKRQEPQWKQAAKSTSEFVKATLHRPDPQEKPVSETNEKINRIDFVKDPLMYRAFLEELVKKPGFDRENIMKALKVIYISKKSQLTAYEAIIENMARIKRDLEILTFDPNVKIKSLDGSHYSYDPVDPFESMTKEEVRFKMEQINFERQLKIRGVTLEQKKTQMINRLKEVVKKEKAVIEAFAQLNSDSDDDVLLSGTSTSRICSKCDKYILFPRYNRRGSSNGNQNQEETRNETRKSYHSDDDEFELGYQSKRFCGPSRVSTFDYSKPSTSKAPLFRENSNFSNYGRRIYEAVKVTEKKMYSDPKNNFRSPKRDRACLPRVENRETNEIASEPPSKTPKLVSDIKIPPIQISRIRNHESSRVGKSSTANILLLKYKRNPCQQPLQPTDEKSE</sequence>
<dbReference type="EMBL" id="CM056744">
    <property type="protein sequence ID" value="KAJ8665031.1"/>
    <property type="molecule type" value="Genomic_DNA"/>
</dbReference>
<keyword evidence="2" id="KW-1185">Reference proteome</keyword>
<dbReference type="Proteomes" id="UP001239111">
    <property type="component" value="Chromosome 4"/>
</dbReference>
<accession>A0ACC2N1Y2</accession>
<proteinExistence type="predicted"/>
<evidence type="ECO:0000313" key="2">
    <source>
        <dbReference type="Proteomes" id="UP001239111"/>
    </source>
</evidence>